<protein>
    <submittedName>
        <fullName evidence="1">Cyclase family protein</fullName>
    </submittedName>
</protein>
<dbReference type="PANTHER" id="PTHR31118:SF12">
    <property type="entry name" value="CYCLASE-LIKE PROTEIN 2"/>
    <property type="match status" value="1"/>
</dbReference>
<dbReference type="GO" id="GO:0004061">
    <property type="term" value="F:arylformamidase activity"/>
    <property type="evidence" value="ECO:0007669"/>
    <property type="project" value="InterPro"/>
</dbReference>
<accession>A0A5C5RMW3</accession>
<dbReference type="RefSeq" id="WP_146433523.1">
    <property type="nucleotide sequence ID" value="NZ_VIGV01000003.1"/>
</dbReference>
<dbReference type="EMBL" id="VIGV01000003">
    <property type="protein sequence ID" value="TWS23924.1"/>
    <property type="molecule type" value="Genomic_DNA"/>
</dbReference>
<dbReference type="SUPFAM" id="SSF102198">
    <property type="entry name" value="Putative cyclase"/>
    <property type="match status" value="1"/>
</dbReference>
<dbReference type="Gene3D" id="3.50.30.50">
    <property type="entry name" value="Putative cyclase"/>
    <property type="match status" value="1"/>
</dbReference>
<evidence type="ECO:0000313" key="2">
    <source>
        <dbReference type="Proteomes" id="UP000319792"/>
    </source>
</evidence>
<proteinExistence type="predicted"/>
<dbReference type="InterPro" id="IPR037175">
    <property type="entry name" value="KFase_sf"/>
</dbReference>
<dbReference type="OrthoDB" id="7067800at2"/>
<dbReference type="AlphaFoldDB" id="A0A5C5RMW3"/>
<dbReference type="Pfam" id="PF04199">
    <property type="entry name" value="Cyclase"/>
    <property type="match status" value="1"/>
</dbReference>
<reference evidence="1 2" key="1">
    <citation type="submission" date="2019-06" db="EMBL/GenBank/DDBJ databases">
        <authorList>
            <person name="Teng J.L.L."/>
            <person name="Lee H.H."/>
            <person name="Lau S.K.P."/>
            <person name="Woo P.C.Y."/>
        </authorList>
    </citation>
    <scope>NUCLEOTIDE SEQUENCE [LARGE SCALE GENOMIC DNA]</scope>
    <source>
        <strain evidence="1 2">HKU70</strain>
    </source>
</reference>
<reference evidence="1 2" key="2">
    <citation type="submission" date="2019-08" db="EMBL/GenBank/DDBJ databases">
        <title>Tsukamurella conjunctivitidis sp. nov., Tsukamurella assacharolytica sp. nov. and Tsukamurella sputae sp. nov. isolated from patients with conjunctivitis, bacteraemia (lymphoma) and respiratory infection (sputum) in Hong Kong.</title>
        <authorList>
            <person name="Fok K.M.N."/>
            <person name="Fong J.Y.H."/>
        </authorList>
    </citation>
    <scope>NUCLEOTIDE SEQUENCE [LARGE SCALE GENOMIC DNA]</scope>
    <source>
        <strain evidence="1 2">HKU70</strain>
    </source>
</reference>
<sequence>MSWIDLTHTLQPGTEYPGDPPIAIEPALTQETDGVAVTALHLSTHSGTHVDAPCHTVAGGRTMDEVSVDELIGTAAVLQVGGGAAGTIGVADLGDLPARLPSIVLIATGWDRWFGTERYRQHPALAPEAAQALWERGMRVLGVDCYSPDPIDSEDFPVHAAVLGRDGLIVENLRGLTALPPVCEVGIHPLKVGPFDGAPVRALALQT</sequence>
<name>A0A5C5RMW3_9ACTN</name>
<comment type="caution">
    <text evidence="1">The sequence shown here is derived from an EMBL/GenBank/DDBJ whole genome shotgun (WGS) entry which is preliminary data.</text>
</comment>
<gene>
    <name evidence="1" type="ORF">FK268_09725</name>
</gene>
<dbReference type="GO" id="GO:0019441">
    <property type="term" value="P:L-tryptophan catabolic process to kynurenine"/>
    <property type="evidence" value="ECO:0007669"/>
    <property type="project" value="InterPro"/>
</dbReference>
<dbReference type="Proteomes" id="UP000319792">
    <property type="component" value="Unassembled WGS sequence"/>
</dbReference>
<dbReference type="InterPro" id="IPR007325">
    <property type="entry name" value="KFase/CYL"/>
</dbReference>
<evidence type="ECO:0000313" key="1">
    <source>
        <dbReference type="EMBL" id="TWS23924.1"/>
    </source>
</evidence>
<organism evidence="1 2">
    <name type="scientific">Tsukamurella sputi</name>
    <dbReference type="NCBI Taxonomy" id="2591848"/>
    <lineage>
        <taxon>Bacteria</taxon>
        <taxon>Bacillati</taxon>
        <taxon>Actinomycetota</taxon>
        <taxon>Actinomycetes</taxon>
        <taxon>Mycobacteriales</taxon>
        <taxon>Tsukamurellaceae</taxon>
        <taxon>Tsukamurella</taxon>
    </lineage>
</organism>
<keyword evidence="2" id="KW-1185">Reference proteome</keyword>
<dbReference type="PANTHER" id="PTHR31118">
    <property type="entry name" value="CYCLASE-LIKE PROTEIN 2"/>
    <property type="match status" value="1"/>
</dbReference>